<keyword evidence="3" id="KW-0133">Cell shape</keyword>
<evidence type="ECO:0000256" key="3">
    <source>
        <dbReference type="ARBA" id="ARBA00022960"/>
    </source>
</evidence>
<keyword evidence="9" id="KW-1185">Reference proteome</keyword>
<feature type="region of interest" description="Disordered" evidence="5">
    <location>
        <begin position="283"/>
        <end position="342"/>
    </location>
</feature>
<reference evidence="8 9" key="1">
    <citation type="submission" date="2017-03" db="EMBL/GenBank/DDBJ databases">
        <title>Complete genome sequence of Blastomonas fulva degrading microcsystin LR.</title>
        <authorList>
            <person name="Lee H.-g."/>
            <person name="Jin L."/>
            <person name="oh H.-M."/>
        </authorList>
    </citation>
    <scope>NUCLEOTIDE SEQUENCE [LARGE SCALE GENOMIC DNA]</scope>
    <source>
        <strain evidence="8 9">T2</strain>
    </source>
</reference>
<dbReference type="NCBIfam" id="NF010513">
    <property type="entry name" value="PRK13922.12-3"/>
    <property type="match status" value="1"/>
</dbReference>
<dbReference type="Gene3D" id="2.40.10.350">
    <property type="entry name" value="Rod shape-determining protein MreC, domain 2"/>
    <property type="match status" value="1"/>
</dbReference>
<sequence length="342" mass="36475">MAPPRKRRPGFSRKAQLQIFTGYLLAFTGAFAGLLLLALSYFDPAAFSAVRSMAAEVTAPPARLLTGVRVSTQTGWREVAAYFEAGSKNARLQREVERNRVRLIEARALKQENRELRRLLGLIKQEGRPVATARLINSSASSSRRFATLDVGSRQGVQRSQPVRGQRGLIGRVLETGPNTSRVLLLSDPENVVPVRRARDGVVAFSQGRGDGRVDIKLIDIGINPFKVGDVMVTSGNGGIYPPNVPVAIIEKLTSDGAIGKLLANPAGTDFVIVQEMYEPELVNPETGSLPPVSAAPASTAPARRPQQGQQQGRPASTPAPANPQASPEQAPAAAATGTPQP</sequence>
<evidence type="ECO:0000313" key="8">
    <source>
        <dbReference type="EMBL" id="ASR52696.1"/>
    </source>
</evidence>
<dbReference type="InterPro" id="IPR055342">
    <property type="entry name" value="MreC_beta-barrel_core"/>
</dbReference>
<dbReference type="InterPro" id="IPR007221">
    <property type="entry name" value="MreC"/>
</dbReference>
<dbReference type="Proteomes" id="UP000258016">
    <property type="component" value="Chromosome"/>
</dbReference>
<feature type="transmembrane region" description="Helical" evidence="6">
    <location>
        <begin position="20"/>
        <end position="42"/>
    </location>
</feature>
<dbReference type="Pfam" id="PF04085">
    <property type="entry name" value="MreC"/>
    <property type="match status" value="1"/>
</dbReference>
<feature type="domain" description="Rod shape-determining protein MreC beta-barrel core" evidence="7">
    <location>
        <begin position="136"/>
        <end position="256"/>
    </location>
</feature>
<evidence type="ECO:0000256" key="4">
    <source>
        <dbReference type="ARBA" id="ARBA00032089"/>
    </source>
</evidence>
<dbReference type="Gene3D" id="2.40.10.340">
    <property type="entry name" value="Rod shape-determining protein MreC, domain 1"/>
    <property type="match status" value="1"/>
</dbReference>
<accession>A0ABM6M9P1</accession>
<proteinExistence type="inferred from homology"/>
<evidence type="ECO:0000259" key="7">
    <source>
        <dbReference type="Pfam" id="PF04085"/>
    </source>
</evidence>
<feature type="compositionally biased region" description="Low complexity" evidence="5">
    <location>
        <begin position="291"/>
        <end position="342"/>
    </location>
</feature>
<keyword evidence="6" id="KW-0472">Membrane</keyword>
<dbReference type="RefSeq" id="WP_054134825.1">
    <property type="nucleotide sequence ID" value="NZ_CP020083.1"/>
</dbReference>
<keyword evidence="6" id="KW-0812">Transmembrane</keyword>
<dbReference type="InterPro" id="IPR042177">
    <property type="entry name" value="Cell/Rod_1"/>
</dbReference>
<evidence type="ECO:0000256" key="2">
    <source>
        <dbReference type="ARBA" id="ARBA00013855"/>
    </source>
</evidence>
<evidence type="ECO:0000256" key="1">
    <source>
        <dbReference type="ARBA" id="ARBA00009369"/>
    </source>
</evidence>
<dbReference type="PANTHER" id="PTHR34138:SF1">
    <property type="entry name" value="CELL SHAPE-DETERMINING PROTEIN MREC"/>
    <property type="match status" value="1"/>
</dbReference>
<keyword evidence="6" id="KW-1133">Transmembrane helix</keyword>
<name>A0ABM6M9P1_9SPHN</name>
<evidence type="ECO:0000256" key="6">
    <source>
        <dbReference type="SAM" id="Phobius"/>
    </source>
</evidence>
<dbReference type="PANTHER" id="PTHR34138">
    <property type="entry name" value="CELL SHAPE-DETERMINING PROTEIN MREC"/>
    <property type="match status" value="1"/>
</dbReference>
<dbReference type="InterPro" id="IPR042175">
    <property type="entry name" value="Cell/Rod_MreC_2"/>
</dbReference>
<evidence type="ECO:0000313" key="9">
    <source>
        <dbReference type="Proteomes" id="UP000258016"/>
    </source>
</evidence>
<dbReference type="NCBIfam" id="TIGR00219">
    <property type="entry name" value="mreC"/>
    <property type="match status" value="1"/>
</dbReference>
<comment type="similarity">
    <text evidence="1">Belongs to the MreC family.</text>
</comment>
<dbReference type="EMBL" id="CP020083">
    <property type="protein sequence ID" value="ASR52696.1"/>
    <property type="molecule type" value="Genomic_DNA"/>
</dbReference>
<dbReference type="GeneID" id="303486997"/>
<evidence type="ECO:0000256" key="5">
    <source>
        <dbReference type="SAM" id="MobiDB-lite"/>
    </source>
</evidence>
<protein>
    <recommendedName>
        <fullName evidence="2">Cell shape-determining protein MreC</fullName>
    </recommendedName>
    <alternativeName>
        <fullName evidence="4">Cell shape protein MreC</fullName>
    </alternativeName>
</protein>
<organism evidence="8 9">
    <name type="scientific">Blastomonas fulva</name>
    <dbReference type="NCBI Taxonomy" id="1550728"/>
    <lineage>
        <taxon>Bacteria</taxon>
        <taxon>Pseudomonadati</taxon>
        <taxon>Pseudomonadota</taxon>
        <taxon>Alphaproteobacteria</taxon>
        <taxon>Sphingomonadales</taxon>
        <taxon>Sphingomonadaceae</taxon>
        <taxon>Blastomonas</taxon>
    </lineage>
</organism>
<gene>
    <name evidence="8" type="ORF">B5J99_15525</name>
</gene>